<keyword evidence="2" id="KW-1185">Reference proteome</keyword>
<gene>
    <name evidence="1" type="ORF">PG996_011976</name>
</gene>
<comment type="caution">
    <text evidence="1">The sequence shown here is derived from an EMBL/GenBank/DDBJ whole genome shotgun (WGS) entry which is preliminary data.</text>
</comment>
<organism evidence="1 2">
    <name type="scientific">Apiospora saccharicola</name>
    <dbReference type="NCBI Taxonomy" id="335842"/>
    <lineage>
        <taxon>Eukaryota</taxon>
        <taxon>Fungi</taxon>
        <taxon>Dikarya</taxon>
        <taxon>Ascomycota</taxon>
        <taxon>Pezizomycotina</taxon>
        <taxon>Sordariomycetes</taxon>
        <taxon>Xylariomycetidae</taxon>
        <taxon>Amphisphaeriales</taxon>
        <taxon>Apiosporaceae</taxon>
        <taxon>Apiospora</taxon>
    </lineage>
</organism>
<name>A0ABR1U1A2_9PEZI</name>
<dbReference type="EMBL" id="JAQQWM010000008">
    <property type="protein sequence ID" value="KAK8052675.1"/>
    <property type="molecule type" value="Genomic_DNA"/>
</dbReference>
<proteinExistence type="predicted"/>
<sequence length="527" mass="59120">MVNRLAKLPLELLHAVAELLLRPDQAALARTCKTLNGLLTPIIWGEVECHFRGTHEGRRLEEELGTEVHDDDDDDQSEYSRNNYPFLRIVKEPATRKYSQRELAGYKPDEIDLLDQVFIEGDDAEVVGRAAGNANRRNLQWAKEEKFCRVSSITPAPRWAELALHVKSLCMSVGVDAGLLRVLSSLTNLQSLELVGLPLPEVKPCPDSAPEIRMPALTNLKLRGYFPVALLKEILSSNAGTITHLNLGLLATNFDDQHNSRNLLTQGGEEDGDGDDDEESFSPWAFHSPLWLSNDNMAKRFTSLTHLHLVKPYTGYNPMDYGSCEEPPSQYEEMVYEEWTRLVEATAETLKELVLEHRTFIDHGTIMDHEAHAEEKEGAEPDAGDVLFCQSVLPLLLQESKRFGKLRHLALRGIQINQIPIPLKTTTGNNGEAATATATATATAEIPGGVDGQPETDAWLRKAYPGCDVELEMDAVYGIYPFDGPTYEGWPENRKEPRQDEADGLLEDADYYRNYVQRYGPQWRIVD</sequence>
<evidence type="ECO:0000313" key="2">
    <source>
        <dbReference type="Proteomes" id="UP001446871"/>
    </source>
</evidence>
<evidence type="ECO:0008006" key="3">
    <source>
        <dbReference type="Google" id="ProtNLM"/>
    </source>
</evidence>
<reference evidence="1 2" key="1">
    <citation type="submission" date="2023-01" db="EMBL/GenBank/DDBJ databases">
        <title>Analysis of 21 Apiospora genomes using comparative genomics revels a genus with tremendous synthesis potential of carbohydrate active enzymes and secondary metabolites.</title>
        <authorList>
            <person name="Sorensen T."/>
        </authorList>
    </citation>
    <scope>NUCLEOTIDE SEQUENCE [LARGE SCALE GENOMIC DNA]</scope>
    <source>
        <strain evidence="1 2">CBS 83171</strain>
    </source>
</reference>
<protein>
    <recommendedName>
        <fullName evidence="3">F-box domain-containing protein</fullName>
    </recommendedName>
</protein>
<accession>A0ABR1U1A2</accession>
<evidence type="ECO:0000313" key="1">
    <source>
        <dbReference type="EMBL" id="KAK8052675.1"/>
    </source>
</evidence>
<dbReference type="Proteomes" id="UP001446871">
    <property type="component" value="Unassembled WGS sequence"/>
</dbReference>